<keyword evidence="3" id="KW-1185">Reference proteome</keyword>
<gene>
    <name evidence="2" type="ORF">BDY17DRAFT_322842</name>
</gene>
<organism evidence="2 3">
    <name type="scientific">Neohortaea acidophila</name>
    <dbReference type="NCBI Taxonomy" id="245834"/>
    <lineage>
        <taxon>Eukaryota</taxon>
        <taxon>Fungi</taxon>
        <taxon>Dikarya</taxon>
        <taxon>Ascomycota</taxon>
        <taxon>Pezizomycotina</taxon>
        <taxon>Dothideomycetes</taxon>
        <taxon>Dothideomycetidae</taxon>
        <taxon>Mycosphaerellales</taxon>
        <taxon>Teratosphaeriaceae</taxon>
        <taxon>Neohortaea</taxon>
    </lineage>
</organism>
<dbReference type="RefSeq" id="XP_033590524.1">
    <property type="nucleotide sequence ID" value="XM_033736888.1"/>
</dbReference>
<dbReference type="PANTHER" id="PTHR39472:SF1">
    <property type="entry name" value="EXPRESSED PROTEIN"/>
    <property type="match status" value="1"/>
</dbReference>
<dbReference type="Proteomes" id="UP000799767">
    <property type="component" value="Unassembled WGS sequence"/>
</dbReference>
<feature type="compositionally biased region" description="Polar residues" evidence="1">
    <location>
        <begin position="81"/>
        <end position="100"/>
    </location>
</feature>
<dbReference type="AlphaFoldDB" id="A0A6A6PW42"/>
<accession>A0A6A6PW42</accession>
<dbReference type="GeneID" id="54477890"/>
<evidence type="ECO:0000256" key="1">
    <source>
        <dbReference type="SAM" id="MobiDB-lite"/>
    </source>
</evidence>
<feature type="region of interest" description="Disordered" evidence="1">
    <location>
        <begin position="234"/>
        <end position="267"/>
    </location>
</feature>
<dbReference type="OrthoDB" id="21214at2759"/>
<name>A0A6A6PW42_9PEZI</name>
<feature type="compositionally biased region" description="Acidic residues" evidence="1">
    <location>
        <begin position="236"/>
        <end position="249"/>
    </location>
</feature>
<evidence type="ECO:0000313" key="2">
    <source>
        <dbReference type="EMBL" id="KAF2483954.1"/>
    </source>
</evidence>
<sequence length="267" mass="29793">MASNVPPSPGTNGPYTALPSNTASAGGGVMPSAGHFADMQALMQNLDVLSGWLQQNREDFEGLREGLRWVEGMGGLPPTAPQAQQHLENGVQSEDQDQSHTIAQLRSELNASQQRIASLESTLVSFQSLHNLFNSTLSDTMRLVRNYTYTQQTYITDLHRHYTKLLQDARYETLEAQLIHQKWQEGLSKVSETCREAVRAREKEADEGGWRAEVKGLRLENRLLRRKVGWEIRPDSDEEAEEDGGEEEEGRGSRGSLGLHRTGPLVI</sequence>
<dbReference type="PANTHER" id="PTHR39472">
    <property type="entry name" value="EXPRESSED PROTEIN"/>
    <property type="match status" value="1"/>
</dbReference>
<dbReference type="EMBL" id="MU001634">
    <property type="protein sequence ID" value="KAF2483954.1"/>
    <property type="molecule type" value="Genomic_DNA"/>
</dbReference>
<feature type="region of interest" description="Disordered" evidence="1">
    <location>
        <begin position="79"/>
        <end position="100"/>
    </location>
</feature>
<reference evidence="2" key="1">
    <citation type="journal article" date="2020" name="Stud. Mycol.">
        <title>101 Dothideomycetes genomes: a test case for predicting lifestyles and emergence of pathogens.</title>
        <authorList>
            <person name="Haridas S."/>
            <person name="Albert R."/>
            <person name="Binder M."/>
            <person name="Bloem J."/>
            <person name="Labutti K."/>
            <person name="Salamov A."/>
            <person name="Andreopoulos B."/>
            <person name="Baker S."/>
            <person name="Barry K."/>
            <person name="Bills G."/>
            <person name="Bluhm B."/>
            <person name="Cannon C."/>
            <person name="Castanera R."/>
            <person name="Culley D."/>
            <person name="Daum C."/>
            <person name="Ezra D."/>
            <person name="Gonzalez J."/>
            <person name="Henrissat B."/>
            <person name="Kuo A."/>
            <person name="Liang C."/>
            <person name="Lipzen A."/>
            <person name="Lutzoni F."/>
            <person name="Magnuson J."/>
            <person name="Mondo S."/>
            <person name="Nolan M."/>
            <person name="Ohm R."/>
            <person name="Pangilinan J."/>
            <person name="Park H.-J."/>
            <person name="Ramirez L."/>
            <person name="Alfaro M."/>
            <person name="Sun H."/>
            <person name="Tritt A."/>
            <person name="Yoshinaga Y."/>
            <person name="Zwiers L.-H."/>
            <person name="Turgeon B."/>
            <person name="Goodwin S."/>
            <person name="Spatafora J."/>
            <person name="Crous P."/>
            <person name="Grigoriev I."/>
        </authorList>
    </citation>
    <scope>NUCLEOTIDE SEQUENCE</scope>
    <source>
        <strain evidence="2">CBS 113389</strain>
    </source>
</reference>
<protein>
    <submittedName>
        <fullName evidence="2">Uncharacterized protein</fullName>
    </submittedName>
</protein>
<evidence type="ECO:0000313" key="3">
    <source>
        <dbReference type="Proteomes" id="UP000799767"/>
    </source>
</evidence>
<proteinExistence type="predicted"/>